<dbReference type="GO" id="GO:0008610">
    <property type="term" value="P:lipid biosynthetic process"/>
    <property type="evidence" value="ECO:0007669"/>
    <property type="project" value="TreeGrafter"/>
</dbReference>
<dbReference type="InterPro" id="IPR029058">
    <property type="entry name" value="AB_hydrolase_fold"/>
</dbReference>
<dbReference type="InterPro" id="IPR012223">
    <property type="entry name" value="TEII"/>
</dbReference>
<dbReference type="AlphaFoldDB" id="A0A848KJC4"/>
<dbReference type="EMBL" id="VCQU01000005">
    <property type="protein sequence ID" value="NMN96782.1"/>
    <property type="molecule type" value="Genomic_DNA"/>
</dbReference>
<reference evidence="5 6" key="2">
    <citation type="submission" date="2020-06" db="EMBL/GenBank/DDBJ databases">
        <title>Antribacter stalactiti gen. nov., sp. nov., a new member of the family Nacardiaceae isolated from a cave.</title>
        <authorList>
            <person name="Kim I.S."/>
        </authorList>
    </citation>
    <scope>NUCLEOTIDE SEQUENCE [LARGE SCALE GENOMIC DNA]</scope>
    <source>
        <strain evidence="5 6">YC2-7</strain>
    </source>
</reference>
<reference evidence="5 6" key="1">
    <citation type="submission" date="2019-05" db="EMBL/GenBank/DDBJ databases">
        <authorList>
            <person name="Lee S.D."/>
        </authorList>
    </citation>
    <scope>NUCLEOTIDE SEQUENCE [LARGE SCALE GENOMIC DNA]</scope>
    <source>
        <strain evidence="5 6">YC2-7</strain>
    </source>
</reference>
<comment type="catalytic activity">
    <reaction evidence="3">
        <text>a fatty acyl-CoA + H2O = a fatty acid + CoA + H(+)</text>
        <dbReference type="Rhea" id="RHEA:16781"/>
        <dbReference type="ChEBI" id="CHEBI:15377"/>
        <dbReference type="ChEBI" id="CHEBI:15378"/>
        <dbReference type="ChEBI" id="CHEBI:28868"/>
        <dbReference type="ChEBI" id="CHEBI:57287"/>
        <dbReference type="ChEBI" id="CHEBI:77636"/>
    </reaction>
</comment>
<feature type="domain" description="Thioesterase" evidence="4">
    <location>
        <begin position="6"/>
        <end position="223"/>
    </location>
</feature>
<name>A0A848KJC4_9NOCA</name>
<evidence type="ECO:0000256" key="2">
    <source>
        <dbReference type="ARBA" id="ARBA00015007"/>
    </source>
</evidence>
<dbReference type="Pfam" id="PF00975">
    <property type="entry name" value="Thioesterase"/>
    <property type="match status" value="1"/>
</dbReference>
<organism evidence="5 6">
    <name type="scientific">Antrihabitans stalactiti</name>
    <dbReference type="NCBI Taxonomy" id="2584121"/>
    <lineage>
        <taxon>Bacteria</taxon>
        <taxon>Bacillati</taxon>
        <taxon>Actinomycetota</taxon>
        <taxon>Actinomycetes</taxon>
        <taxon>Mycobacteriales</taxon>
        <taxon>Nocardiaceae</taxon>
        <taxon>Antrihabitans</taxon>
    </lineage>
</organism>
<accession>A0A848KJC4</accession>
<evidence type="ECO:0000313" key="5">
    <source>
        <dbReference type="EMBL" id="NMN96782.1"/>
    </source>
</evidence>
<evidence type="ECO:0000259" key="4">
    <source>
        <dbReference type="Pfam" id="PF00975"/>
    </source>
</evidence>
<sequence>MSEALRLFCFHHAGGGPSLYRGWSSALAPHIAVVPVVLPGRETRSAESRFVDIDPLVAQLDRELDPTTPYAFFGHSMGALVAYRLACLRRDRGTEMPRALLLSGYSAPHLPSPLPSVDDLDDTALAQLLSQVGGLPPEVLAWESMLHEVLAVVRDDLKICASTSNLPPLDLPIHAFGGDEDPLVSELDLQAWRRCTTAKFDVTILPGDHFFLADAAPELMTRLRPLCARLTLPRVKITHSSG</sequence>
<dbReference type="Proteomes" id="UP000535543">
    <property type="component" value="Unassembled WGS sequence"/>
</dbReference>
<dbReference type="PANTHER" id="PTHR11487:SF0">
    <property type="entry name" value="S-ACYL FATTY ACID SYNTHASE THIOESTERASE, MEDIUM CHAIN"/>
    <property type="match status" value="1"/>
</dbReference>
<evidence type="ECO:0000256" key="1">
    <source>
        <dbReference type="ARBA" id="ARBA00007169"/>
    </source>
</evidence>
<evidence type="ECO:0000256" key="3">
    <source>
        <dbReference type="ARBA" id="ARBA00024293"/>
    </source>
</evidence>
<dbReference type="PANTHER" id="PTHR11487">
    <property type="entry name" value="THIOESTERASE"/>
    <property type="match status" value="1"/>
</dbReference>
<protein>
    <recommendedName>
        <fullName evidence="2">Thioesterase TesA</fullName>
    </recommendedName>
</protein>
<comment type="caution">
    <text evidence="5">The sequence shown here is derived from an EMBL/GenBank/DDBJ whole genome shotgun (WGS) entry which is preliminary data.</text>
</comment>
<gene>
    <name evidence="5" type="ORF">FGL95_17225</name>
</gene>
<dbReference type="Gene3D" id="3.40.50.1820">
    <property type="entry name" value="alpha/beta hydrolase"/>
    <property type="match status" value="1"/>
</dbReference>
<evidence type="ECO:0000313" key="6">
    <source>
        <dbReference type="Proteomes" id="UP000535543"/>
    </source>
</evidence>
<proteinExistence type="inferred from homology"/>
<keyword evidence="6" id="KW-1185">Reference proteome</keyword>
<comment type="similarity">
    <text evidence="1">Belongs to the thioesterase family.</text>
</comment>
<dbReference type="RefSeq" id="WP_169589023.1">
    <property type="nucleotide sequence ID" value="NZ_VCQU01000005.1"/>
</dbReference>
<dbReference type="InterPro" id="IPR001031">
    <property type="entry name" value="Thioesterase"/>
</dbReference>
<dbReference type="SUPFAM" id="SSF53474">
    <property type="entry name" value="alpha/beta-Hydrolases"/>
    <property type="match status" value="1"/>
</dbReference>